<dbReference type="HAMAP" id="MF_00368">
    <property type="entry name" value="Ribosomal_bL12"/>
    <property type="match status" value="1"/>
</dbReference>
<feature type="domain" description="Large ribosomal subunit protein bL12 C-terminal" evidence="5">
    <location>
        <begin position="74"/>
        <end position="140"/>
    </location>
</feature>
<dbReference type="AlphaFoldDB" id="Q7UI01"/>
<dbReference type="Proteomes" id="UP000001025">
    <property type="component" value="Chromosome"/>
</dbReference>
<dbReference type="eggNOG" id="COG0222">
    <property type="taxonomic scope" value="Bacteria"/>
</dbReference>
<proteinExistence type="inferred from homology"/>
<dbReference type="Pfam" id="PF16320">
    <property type="entry name" value="Ribosomal_L12_N"/>
    <property type="match status" value="1"/>
</dbReference>
<dbReference type="PANTHER" id="PTHR45987">
    <property type="entry name" value="39S RIBOSOMAL PROTEIN L12"/>
    <property type="match status" value="1"/>
</dbReference>
<dbReference type="FunCoup" id="Q7UI01">
    <property type="interactions" value="622"/>
</dbReference>
<evidence type="ECO:0000256" key="3">
    <source>
        <dbReference type="ARBA" id="ARBA00023274"/>
    </source>
</evidence>
<comment type="similarity">
    <text evidence="1 4">Belongs to the bacterial ribosomal protein bL12 family.</text>
</comment>
<evidence type="ECO:0000259" key="5">
    <source>
        <dbReference type="Pfam" id="PF00542"/>
    </source>
</evidence>
<dbReference type="SUPFAM" id="SSF54736">
    <property type="entry name" value="ClpS-like"/>
    <property type="match status" value="1"/>
</dbReference>
<dbReference type="HOGENOM" id="CLU_086499_3_0_0"/>
<organism evidence="7 8">
    <name type="scientific">Rhodopirellula baltica (strain DSM 10527 / NCIMB 13988 / SH1)</name>
    <dbReference type="NCBI Taxonomy" id="243090"/>
    <lineage>
        <taxon>Bacteria</taxon>
        <taxon>Pseudomonadati</taxon>
        <taxon>Planctomycetota</taxon>
        <taxon>Planctomycetia</taxon>
        <taxon>Pirellulales</taxon>
        <taxon>Pirellulaceae</taxon>
        <taxon>Rhodopirellula</taxon>
    </lineage>
</organism>
<dbReference type="EnsemblBacteria" id="CAD77814">
    <property type="protein sequence ID" value="CAD77814"/>
    <property type="gene ID" value="RB12842"/>
</dbReference>
<dbReference type="Gene3D" id="1.20.5.710">
    <property type="entry name" value="Single helix bin"/>
    <property type="match status" value="1"/>
</dbReference>
<dbReference type="PATRIC" id="fig|243090.15.peg.6221"/>
<dbReference type="InterPro" id="IPR036235">
    <property type="entry name" value="Ribosomal_bL12_oligo_N_sf"/>
</dbReference>
<dbReference type="InterPro" id="IPR013823">
    <property type="entry name" value="Ribosomal_bL12_C"/>
</dbReference>
<evidence type="ECO:0000259" key="6">
    <source>
        <dbReference type="Pfam" id="PF16320"/>
    </source>
</evidence>
<evidence type="ECO:0000313" key="7">
    <source>
        <dbReference type="EMBL" id="CAD77814.1"/>
    </source>
</evidence>
<sequence>MTMSDEATAVAEYSAEAKELGDKIANMTLKQAKELSDYLKDEHGIEPAAGGGAVMMAGPAGDGGGAAEVEQTEFDVVLTGFGEKKLNVVKVVKNITGASLMDAKKMVEGCPATLKEAVSKEDAEKVKAEIEEAGGSVELK</sequence>
<dbReference type="EMBL" id="BX294155">
    <property type="protein sequence ID" value="CAD77814.1"/>
    <property type="molecule type" value="Genomic_DNA"/>
</dbReference>
<dbReference type="KEGG" id="rba:RB12842"/>
<gene>
    <name evidence="4 7" type="primary">rplL</name>
    <name evidence="7" type="ordered locus">RB12842</name>
</gene>
<reference evidence="7 8" key="1">
    <citation type="journal article" date="2003" name="Proc. Natl. Acad. Sci. U.S.A.">
        <title>Complete genome sequence of the marine planctomycete Pirellula sp. strain 1.</title>
        <authorList>
            <person name="Gloeckner F.O."/>
            <person name="Kube M."/>
            <person name="Bauer M."/>
            <person name="Teeling H."/>
            <person name="Lombardot T."/>
            <person name="Ludwig W."/>
            <person name="Gade D."/>
            <person name="Beck A."/>
            <person name="Borzym K."/>
            <person name="Heitmann K."/>
            <person name="Rabus R."/>
            <person name="Schlesner H."/>
            <person name="Amann R."/>
            <person name="Reinhardt R."/>
        </authorList>
    </citation>
    <scope>NUCLEOTIDE SEQUENCE [LARGE SCALE GENOMIC DNA]</scope>
    <source>
        <strain evidence="8">DSM 10527 / NCIMB 13988 / SH1</strain>
    </source>
</reference>
<evidence type="ECO:0000256" key="1">
    <source>
        <dbReference type="ARBA" id="ARBA00007197"/>
    </source>
</evidence>
<keyword evidence="3 4" id="KW-0687">Ribonucleoprotein</keyword>
<evidence type="ECO:0000256" key="4">
    <source>
        <dbReference type="HAMAP-Rule" id="MF_00368"/>
    </source>
</evidence>
<dbReference type="GO" id="GO:0003735">
    <property type="term" value="F:structural constituent of ribosome"/>
    <property type="evidence" value="ECO:0000318"/>
    <property type="project" value="GO_Central"/>
</dbReference>
<dbReference type="NCBIfam" id="TIGR00855">
    <property type="entry name" value="L12"/>
    <property type="match status" value="1"/>
</dbReference>
<dbReference type="OrthoDB" id="9811748at2"/>
<dbReference type="PANTHER" id="PTHR45987:SF4">
    <property type="entry name" value="LARGE RIBOSOMAL SUBUNIT PROTEIN BL12M"/>
    <property type="match status" value="1"/>
</dbReference>
<dbReference type="InterPro" id="IPR014719">
    <property type="entry name" value="Ribosomal_bL12_C/ClpS-like"/>
</dbReference>
<dbReference type="SUPFAM" id="SSF48300">
    <property type="entry name" value="Ribosomal protein L7/12, oligomerisation (N-terminal) domain"/>
    <property type="match status" value="1"/>
</dbReference>
<feature type="domain" description="Large ribosomal subunit protein bL12 oligomerization" evidence="6">
    <location>
        <begin position="18"/>
        <end position="63"/>
    </location>
</feature>
<dbReference type="InterPro" id="IPR008932">
    <property type="entry name" value="Ribosomal_bL12_oligo"/>
</dbReference>
<evidence type="ECO:0000313" key="8">
    <source>
        <dbReference type="Proteomes" id="UP000001025"/>
    </source>
</evidence>
<evidence type="ECO:0000256" key="2">
    <source>
        <dbReference type="ARBA" id="ARBA00022980"/>
    </source>
</evidence>
<dbReference type="InParanoid" id="Q7UI01"/>
<dbReference type="InterPro" id="IPR000206">
    <property type="entry name" value="Ribosomal_bL12"/>
</dbReference>
<comment type="subunit">
    <text evidence="4">Homodimer. Part of the ribosomal stalk of the 50S ribosomal subunit. Forms a multimeric L10(L12)X complex, where L10 forms an elongated spine to which 2 to 4 L12 dimers bind in a sequential fashion. Binds GTP-bound translation factors.</text>
</comment>
<protein>
    <recommendedName>
        <fullName evidence="4">Large ribosomal subunit protein bL12</fullName>
    </recommendedName>
</protein>
<name>Q7UI01_RHOBA</name>
<keyword evidence="2 4" id="KW-0689">Ribosomal protein</keyword>
<dbReference type="GO" id="GO:0022625">
    <property type="term" value="C:cytosolic large ribosomal subunit"/>
    <property type="evidence" value="ECO:0000318"/>
    <property type="project" value="GO_Central"/>
</dbReference>
<accession>Q7UI01</accession>
<dbReference type="GO" id="GO:0006412">
    <property type="term" value="P:translation"/>
    <property type="evidence" value="ECO:0000318"/>
    <property type="project" value="GO_Central"/>
</dbReference>
<dbReference type="STRING" id="243090.RB12842"/>
<dbReference type="GO" id="GO:0003729">
    <property type="term" value="F:mRNA binding"/>
    <property type="evidence" value="ECO:0000318"/>
    <property type="project" value="GO_Central"/>
</dbReference>
<dbReference type="FunFam" id="3.30.1390.10:FF:000001">
    <property type="entry name" value="50S ribosomal protein L7/L12"/>
    <property type="match status" value="1"/>
</dbReference>
<dbReference type="Pfam" id="PF00542">
    <property type="entry name" value="Ribosomal_L12"/>
    <property type="match status" value="1"/>
</dbReference>
<dbReference type="Gene3D" id="3.30.1390.10">
    <property type="match status" value="1"/>
</dbReference>
<comment type="function">
    <text evidence="4">Forms part of the ribosomal stalk which helps the ribosome interact with GTP-bound translation factors. Is thus essential for accurate translation.</text>
</comment>
<keyword evidence="8" id="KW-1185">Reference proteome</keyword>